<name>A0A9N8HR93_9STRA</name>
<dbReference type="EMBL" id="CAICTM010001366">
    <property type="protein sequence ID" value="CAB9523031.1"/>
    <property type="molecule type" value="Genomic_DNA"/>
</dbReference>
<dbReference type="CDD" id="cd18186">
    <property type="entry name" value="BTB_POZ_ZBTB_KLHL-like"/>
    <property type="match status" value="1"/>
</dbReference>
<evidence type="ECO:0000313" key="3">
    <source>
        <dbReference type="EMBL" id="CAB9523031.1"/>
    </source>
</evidence>
<dbReference type="PROSITE" id="PS50097">
    <property type="entry name" value="BTB"/>
    <property type="match status" value="1"/>
</dbReference>
<organism evidence="3 4">
    <name type="scientific">Seminavis robusta</name>
    <dbReference type="NCBI Taxonomy" id="568900"/>
    <lineage>
        <taxon>Eukaryota</taxon>
        <taxon>Sar</taxon>
        <taxon>Stramenopiles</taxon>
        <taxon>Ochrophyta</taxon>
        <taxon>Bacillariophyta</taxon>
        <taxon>Bacillariophyceae</taxon>
        <taxon>Bacillariophycidae</taxon>
        <taxon>Naviculales</taxon>
        <taxon>Naviculaceae</taxon>
        <taxon>Seminavis</taxon>
    </lineage>
</organism>
<dbReference type="Gene3D" id="3.30.710.10">
    <property type="entry name" value="Potassium Channel Kv1.1, Chain A"/>
    <property type="match status" value="1"/>
</dbReference>
<proteinExistence type="predicted"/>
<dbReference type="AlphaFoldDB" id="A0A9N8HR93"/>
<dbReference type="PANTHER" id="PTHR24413">
    <property type="entry name" value="SPECKLE-TYPE POZ PROTEIN"/>
    <property type="match status" value="1"/>
</dbReference>
<dbReference type="SUPFAM" id="SSF54695">
    <property type="entry name" value="POZ domain"/>
    <property type="match status" value="1"/>
</dbReference>
<dbReference type="SMART" id="SM00225">
    <property type="entry name" value="BTB"/>
    <property type="match status" value="1"/>
</dbReference>
<dbReference type="Proteomes" id="UP001153069">
    <property type="component" value="Unassembled WGS sequence"/>
</dbReference>
<sequence length="336" mass="37850">MPIIDQLRQRDLTYAIANAALEDVKRALAAGSDPNLEPLGSDYHSPLEHAFAEHCAGRPHMEAIIRELLKAGVSPEVRRETLFRASIELGNRRQSARNPYARRVTPERLRDFIAILKNYEPGQHDNASVVKKQPTAAATIQMWHHMLFSEKFSDVQFQFEDNTVVHAHKCVLAAASPYFDNYFSGPWGKNHPDGVWKTTNSVPIMKAVLTYIYTGSVDMDVLLQPENLSHTLSLAVQYQLPDLQKLVEASLKKALQLVTLKDTLVTAQMHSLMDLKAACFDFIRTHSLSVMFEPSIMSMAQEYPDLWMELAETVGGRKNSNKRPRPEDGEGGQETH</sequence>
<dbReference type="OrthoDB" id="6359816at2759"/>
<keyword evidence="4" id="KW-1185">Reference proteome</keyword>
<reference evidence="3" key="1">
    <citation type="submission" date="2020-06" db="EMBL/GenBank/DDBJ databases">
        <authorList>
            <consortium name="Plant Systems Biology data submission"/>
        </authorList>
    </citation>
    <scope>NUCLEOTIDE SEQUENCE</scope>
    <source>
        <strain evidence="3">D6</strain>
    </source>
</reference>
<dbReference type="Gene3D" id="1.25.40.420">
    <property type="match status" value="1"/>
</dbReference>
<evidence type="ECO:0000313" key="4">
    <source>
        <dbReference type="Proteomes" id="UP001153069"/>
    </source>
</evidence>
<gene>
    <name evidence="3" type="ORF">SEMRO_1368_G266850.1</name>
</gene>
<comment type="caution">
    <text evidence="3">The sequence shown here is derived from an EMBL/GenBank/DDBJ whole genome shotgun (WGS) entry which is preliminary data.</text>
</comment>
<dbReference type="InterPro" id="IPR000210">
    <property type="entry name" value="BTB/POZ_dom"/>
</dbReference>
<protein>
    <submittedName>
        <fullName evidence="3">RCC1 and BTB domain-containing protein 1</fullName>
    </submittedName>
</protein>
<dbReference type="Pfam" id="PF00651">
    <property type="entry name" value="BTB"/>
    <property type="match status" value="1"/>
</dbReference>
<feature type="compositionally biased region" description="Basic and acidic residues" evidence="1">
    <location>
        <begin position="324"/>
        <end position="336"/>
    </location>
</feature>
<dbReference type="InterPro" id="IPR011333">
    <property type="entry name" value="SKP1/BTB/POZ_sf"/>
</dbReference>
<feature type="region of interest" description="Disordered" evidence="1">
    <location>
        <begin position="315"/>
        <end position="336"/>
    </location>
</feature>
<evidence type="ECO:0000256" key="1">
    <source>
        <dbReference type="SAM" id="MobiDB-lite"/>
    </source>
</evidence>
<evidence type="ECO:0000259" key="2">
    <source>
        <dbReference type="PROSITE" id="PS50097"/>
    </source>
</evidence>
<feature type="domain" description="BTB" evidence="2">
    <location>
        <begin position="153"/>
        <end position="221"/>
    </location>
</feature>
<accession>A0A9N8HR93</accession>